<name>A0A0P6G337_9CRUS</name>
<protein>
    <submittedName>
        <fullName evidence="1">Uncharacterized protein</fullName>
    </submittedName>
</protein>
<organism evidence="1">
    <name type="scientific">Daphnia magna</name>
    <dbReference type="NCBI Taxonomy" id="35525"/>
    <lineage>
        <taxon>Eukaryota</taxon>
        <taxon>Metazoa</taxon>
        <taxon>Ecdysozoa</taxon>
        <taxon>Arthropoda</taxon>
        <taxon>Crustacea</taxon>
        <taxon>Branchiopoda</taxon>
        <taxon>Diplostraca</taxon>
        <taxon>Cladocera</taxon>
        <taxon>Anomopoda</taxon>
        <taxon>Daphniidae</taxon>
        <taxon>Daphnia</taxon>
    </lineage>
</organism>
<reference evidence="1" key="1">
    <citation type="submission" date="2015-10" db="EMBL/GenBank/DDBJ databases">
        <title>EvidentialGene: Evidence-directed Construction of Complete mRNA Transcriptomes without Genomes.</title>
        <authorList>
            <person name="Gilbert D.G."/>
        </authorList>
    </citation>
    <scope>NUCLEOTIDE SEQUENCE</scope>
</reference>
<dbReference type="AlphaFoldDB" id="A0A0P6G337"/>
<dbReference type="EMBL" id="GDIQ01040568">
    <property type="protein sequence ID" value="JAN54169.1"/>
    <property type="molecule type" value="Transcribed_RNA"/>
</dbReference>
<sequence>MFVTPRFNDHQLKCPWIRAIIKRTSCVSFDSFSLCFSSDRYKCSVVICKEKKAIQDAIVFVFFVDNSRVFIGKRSKIEI</sequence>
<evidence type="ECO:0000313" key="1">
    <source>
        <dbReference type="EMBL" id="JAN54169.1"/>
    </source>
</evidence>
<proteinExistence type="predicted"/>
<accession>A0A0P6G337</accession>